<dbReference type="EMBL" id="SNYM01000026">
    <property type="protein sequence ID" value="TDQ44163.1"/>
    <property type="molecule type" value="Genomic_DNA"/>
</dbReference>
<sequence>MGRVIHFEIHCDKPDRGMQFYQSLFGWSFNRFGDNEYWVVITGDDSEPGINGGLMRRRHAVDGQAVIAYVCTISVDDVDAIALKVASHGGEVVVPKMAIPGVGWLIYCKDTESNVFGIMQNDPDAH</sequence>
<dbReference type="SUPFAM" id="SSF54593">
    <property type="entry name" value="Glyoxalase/Bleomycin resistance protein/Dihydroxybiphenyl dioxygenase"/>
    <property type="match status" value="1"/>
</dbReference>
<dbReference type="InterPro" id="IPR053863">
    <property type="entry name" value="Glyoxy/Ble-like_N"/>
</dbReference>
<dbReference type="Gene3D" id="3.10.180.10">
    <property type="entry name" value="2,3-Dihydroxybiphenyl 1,2-Dioxygenase, domain 1"/>
    <property type="match status" value="1"/>
</dbReference>
<dbReference type="Proteomes" id="UP000295375">
    <property type="component" value="Unassembled WGS sequence"/>
</dbReference>
<dbReference type="PANTHER" id="PTHR33993:SF2">
    <property type="entry name" value="VOC DOMAIN-CONTAINING PROTEIN"/>
    <property type="match status" value="1"/>
</dbReference>
<keyword evidence="3" id="KW-1185">Reference proteome</keyword>
<organism evidence="2 3">
    <name type="scientific">Permianibacter aggregans</name>
    <dbReference type="NCBI Taxonomy" id="1510150"/>
    <lineage>
        <taxon>Bacteria</taxon>
        <taxon>Pseudomonadati</taxon>
        <taxon>Pseudomonadota</taxon>
        <taxon>Gammaproteobacteria</taxon>
        <taxon>Pseudomonadales</taxon>
        <taxon>Pseudomonadaceae</taxon>
        <taxon>Permianibacter</taxon>
    </lineage>
</organism>
<protein>
    <recommendedName>
        <fullName evidence="1">VOC domain-containing protein</fullName>
    </recommendedName>
</protein>
<accession>A0A4R6UG35</accession>
<name>A0A4R6UG35_9GAMM</name>
<evidence type="ECO:0000259" key="1">
    <source>
        <dbReference type="PROSITE" id="PS51819"/>
    </source>
</evidence>
<dbReference type="PROSITE" id="PS51819">
    <property type="entry name" value="VOC"/>
    <property type="match status" value="1"/>
</dbReference>
<dbReference type="Pfam" id="PF22677">
    <property type="entry name" value="Ble-like_N"/>
    <property type="match status" value="1"/>
</dbReference>
<dbReference type="RefSeq" id="WP_133593440.1">
    <property type="nucleotide sequence ID" value="NZ_CP037953.1"/>
</dbReference>
<evidence type="ECO:0000313" key="3">
    <source>
        <dbReference type="Proteomes" id="UP000295375"/>
    </source>
</evidence>
<dbReference type="InterPro" id="IPR052164">
    <property type="entry name" value="Anthracycline_SecMetBiosynth"/>
</dbReference>
<proteinExistence type="predicted"/>
<gene>
    <name evidence="2" type="ORF">EV696_12645</name>
</gene>
<dbReference type="InterPro" id="IPR037523">
    <property type="entry name" value="VOC_core"/>
</dbReference>
<evidence type="ECO:0000313" key="2">
    <source>
        <dbReference type="EMBL" id="TDQ44163.1"/>
    </source>
</evidence>
<dbReference type="CDD" id="cd07247">
    <property type="entry name" value="SgaA_N_like"/>
    <property type="match status" value="1"/>
</dbReference>
<dbReference type="OrthoDB" id="9792323at2"/>
<comment type="caution">
    <text evidence="2">The sequence shown here is derived from an EMBL/GenBank/DDBJ whole genome shotgun (WGS) entry which is preliminary data.</text>
</comment>
<dbReference type="InterPro" id="IPR029068">
    <property type="entry name" value="Glyas_Bleomycin-R_OHBP_Dase"/>
</dbReference>
<feature type="domain" description="VOC" evidence="1">
    <location>
        <begin position="3"/>
        <end position="121"/>
    </location>
</feature>
<dbReference type="AlphaFoldDB" id="A0A4R6UG35"/>
<reference evidence="2 3" key="1">
    <citation type="submission" date="2019-03" db="EMBL/GenBank/DDBJ databases">
        <title>Genomic Encyclopedia of Type Strains, Phase IV (KMG-IV): sequencing the most valuable type-strain genomes for metagenomic binning, comparative biology and taxonomic classification.</title>
        <authorList>
            <person name="Goeker M."/>
        </authorList>
    </citation>
    <scope>NUCLEOTIDE SEQUENCE [LARGE SCALE GENOMIC DNA]</scope>
    <source>
        <strain evidence="2 3">DSM 103792</strain>
    </source>
</reference>
<dbReference type="PANTHER" id="PTHR33993">
    <property type="entry name" value="GLYOXALASE-RELATED"/>
    <property type="match status" value="1"/>
</dbReference>